<dbReference type="EMBL" id="RCHS01002144">
    <property type="protein sequence ID" value="RMX49400.1"/>
    <property type="molecule type" value="Genomic_DNA"/>
</dbReference>
<accession>A0A3M6U6V2</accession>
<reference evidence="1 2" key="1">
    <citation type="journal article" date="2018" name="Sci. Rep.">
        <title>Comparative analysis of the Pocillopora damicornis genome highlights role of immune system in coral evolution.</title>
        <authorList>
            <person name="Cunning R."/>
            <person name="Bay R.A."/>
            <person name="Gillette P."/>
            <person name="Baker A.C."/>
            <person name="Traylor-Knowles N."/>
        </authorList>
    </citation>
    <scope>NUCLEOTIDE SEQUENCE [LARGE SCALE GENOMIC DNA]</scope>
    <source>
        <strain evidence="1">RSMAS</strain>
        <tissue evidence="1">Whole animal</tissue>
    </source>
</reference>
<dbReference type="Proteomes" id="UP000275408">
    <property type="component" value="Unassembled WGS sequence"/>
</dbReference>
<protein>
    <submittedName>
        <fullName evidence="1">Uncharacterized protein</fullName>
    </submittedName>
</protein>
<keyword evidence="2" id="KW-1185">Reference proteome</keyword>
<name>A0A3M6U6V2_POCDA</name>
<evidence type="ECO:0000313" key="1">
    <source>
        <dbReference type="EMBL" id="RMX49400.1"/>
    </source>
</evidence>
<dbReference type="AlphaFoldDB" id="A0A3M6U6V2"/>
<organism evidence="1 2">
    <name type="scientific">Pocillopora damicornis</name>
    <name type="common">Cauliflower coral</name>
    <name type="synonym">Millepora damicornis</name>
    <dbReference type="NCBI Taxonomy" id="46731"/>
    <lineage>
        <taxon>Eukaryota</taxon>
        <taxon>Metazoa</taxon>
        <taxon>Cnidaria</taxon>
        <taxon>Anthozoa</taxon>
        <taxon>Hexacorallia</taxon>
        <taxon>Scleractinia</taxon>
        <taxon>Astrocoeniina</taxon>
        <taxon>Pocilloporidae</taxon>
        <taxon>Pocillopora</taxon>
    </lineage>
</organism>
<sequence>MLDTTEAAITEAKVFHESFEVAAPCTKPQTPLTTSHSIFKSCAAAKKPEVYKLAPPFLQPEASCSSELKLKDIKVEGTRNLALQLSHQKLPSDPVAQGSLVFFSVILRGGGSSLQTIELLLLLGPAIITDWICVQSFPKSDHMKLETWKSGDLQNHHHKKSSTSRSVVAETDKNTWEKGHKFQLPQIRTEIYKNSFINRYLFKLAWCVMPASEKCNQRKMPATSASTEQRFTWMNIIRLPVALEERDLFQDIRENLAVELKNKELTMADKT</sequence>
<proteinExistence type="predicted"/>
<gene>
    <name evidence="1" type="ORF">pdam_00022309</name>
</gene>
<evidence type="ECO:0000313" key="2">
    <source>
        <dbReference type="Proteomes" id="UP000275408"/>
    </source>
</evidence>
<comment type="caution">
    <text evidence="1">The sequence shown here is derived from an EMBL/GenBank/DDBJ whole genome shotgun (WGS) entry which is preliminary data.</text>
</comment>